<organism evidence="1">
    <name type="scientific">Candidatus Kentrum sp. LFY</name>
    <dbReference type="NCBI Taxonomy" id="2126342"/>
    <lineage>
        <taxon>Bacteria</taxon>
        <taxon>Pseudomonadati</taxon>
        <taxon>Pseudomonadota</taxon>
        <taxon>Gammaproteobacteria</taxon>
        <taxon>Candidatus Kentrum</taxon>
    </lineage>
</organism>
<proteinExistence type="predicted"/>
<evidence type="ECO:0000313" key="1">
    <source>
        <dbReference type="EMBL" id="VFJ92209.1"/>
    </source>
</evidence>
<name>A0A450UI45_9GAMM</name>
<dbReference type="EMBL" id="CAADFH010000021">
    <property type="protein sequence ID" value="VFJ92209.1"/>
    <property type="molecule type" value="Genomic_DNA"/>
</dbReference>
<reference evidence="1" key="1">
    <citation type="submission" date="2019-02" db="EMBL/GenBank/DDBJ databases">
        <authorList>
            <person name="Gruber-Vodicka R. H."/>
            <person name="Seah K. B. B."/>
        </authorList>
    </citation>
    <scope>NUCLEOTIDE SEQUENCE</scope>
    <source>
        <strain evidence="1">BECK_M6</strain>
    </source>
</reference>
<dbReference type="AlphaFoldDB" id="A0A450UI45"/>
<protein>
    <submittedName>
        <fullName evidence="1">Uncharacterized protein</fullName>
    </submittedName>
</protein>
<sequence length="90" mass="10464">MGKCRDVKSRWDDSEHPRLRSPIPAGMAIVAETMKNHYLVSSPFLKNQIEKEKMTSLTKLRLKPTKHDLALVKQNYYFVKFDLFVKPSGK</sequence>
<gene>
    <name evidence="1" type="ORF">BECKLFY1418A_GA0070994_102133</name>
</gene>
<accession>A0A450UI45</accession>